<dbReference type="InterPro" id="IPR000160">
    <property type="entry name" value="GGDEF_dom"/>
</dbReference>
<feature type="transmembrane region" description="Helical" evidence="1">
    <location>
        <begin position="140"/>
        <end position="159"/>
    </location>
</feature>
<feature type="domain" description="EAL" evidence="2">
    <location>
        <begin position="417"/>
        <end position="667"/>
    </location>
</feature>
<keyword evidence="1" id="KW-1133">Transmembrane helix</keyword>
<feature type="transmembrane region" description="Helical" evidence="1">
    <location>
        <begin position="6"/>
        <end position="28"/>
    </location>
</feature>
<protein>
    <submittedName>
        <fullName evidence="5">EAL domain-containing protein</fullName>
    </submittedName>
</protein>
<keyword evidence="1" id="KW-0472">Membrane</keyword>
<dbReference type="Gene3D" id="3.30.70.270">
    <property type="match status" value="1"/>
</dbReference>
<gene>
    <name evidence="5" type="ORF">HLH28_12420</name>
</gene>
<dbReference type="Proteomes" id="UP000578030">
    <property type="component" value="Unassembled WGS sequence"/>
</dbReference>
<dbReference type="Pfam" id="PF00990">
    <property type="entry name" value="GGDEF"/>
    <property type="match status" value="1"/>
</dbReference>
<keyword evidence="6" id="KW-1185">Reference proteome</keyword>
<dbReference type="SUPFAM" id="SSF141868">
    <property type="entry name" value="EAL domain-like"/>
    <property type="match status" value="1"/>
</dbReference>
<dbReference type="EMBL" id="JABEQM010000009">
    <property type="protein sequence ID" value="MBB2202366.1"/>
    <property type="molecule type" value="Genomic_DNA"/>
</dbReference>
<keyword evidence="1" id="KW-0812">Transmembrane</keyword>
<accession>A0A7W4K8N4</accession>
<feature type="domain" description="GGDEF" evidence="3">
    <location>
        <begin position="276"/>
        <end position="408"/>
    </location>
</feature>
<evidence type="ECO:0000256" key="1">
    <source>
        <dbReference type="PROSITE-ProRule" id="PRU00244"/>
    </source>
</evidence>
<proteinExistence type="predicted"/>
<dbReference type="Pfam" id="PF03707">
    <property type="entry name" value="MHYT"/>
    <property type="match status" value="2"/>
</dbReference>
<dbReference type="InterPro" id="IPR029787">
    <property type="entry name" value="Nucleotide_cyclase"/>
</dbReference>
<dbReference type="PROSITE" id="PS50887">
    <property type="entry name" value="GGDEF"/>
    <property type="match status" value="1"/>
</dbReference>
<reference evidence="5 6" key="1">
    <citation type="submission" date="2020-04" db="EMBL/GenBank/DDBJ databases">
        <title>Description of novel Gluconacetobacter.</title>
        <authorList>
            <person name="Sombolestani A."/>
        </authorList>
    </citation>
    <scope>NUCLEOTIDE SEQUENCE [LARGE SCALE GENOMIC DNA]</scope>
    <source>
        <strain evidence="5 6">LMG 27802</strain>
    </source>
</reference>
<dbReference type="InterPro" id="IPR005330">
    <property type="entry name" value="MHYT_dom"/>
</dbReference>
<feature type="transmembrane region" description="Helical" evidence="1">
    <location>
        <begin position="171"/>
        <end position="192"/>
    </location>
</feature>
<dbReference type="Pfam" id="PF00563">
    <property type="entry name" value="EAL"/>
    <property type="match status" value="1"/>
</dbReference>
<dbReference type="PANTHER" id="PTHR44757">
    <property type="entry name" value="DIGUANYLATE CYCLASE DGCP"/>
    <property type="match status" value="1"/>
</dbReference>
<dbReference type="PANTHER" id="PTHR44757:SF2">
    <property type="entry name" value="BIOFILM ARCHITECTURE MAINTENANCE PROTEIN MBAA"/>
    <property type="match status" value="1"/>
</dbReference>
<feature type="transmembrane region" description="Helical" evidence="1">
    <location>
        <begin position="204"/>
        <end position="227"/>
    </location>
</feature>
<dbReference type="Gene3D" id="3.20.20.450">
    <property type="entry name" value="EAL domain"/>
    <property type="match status" value="1"/>
</dbReference>
<comment type="caution">
    <text evidence="5">The sequence shown here is derived from an EMBL/GenBank/DDBJ whole genome shotgun (WGS) entry which is preliminary data.</text>
</comment>
<dbReference type="InterPro" id="IPR043128">
    <property type="entry name" value="Rev_trsase/Diguanyl_cyclase"/>
</dbReference>
<dbReference type="CDD" id="cd01949">
    <property type="entry name" value="GGDEF"/>
    <property type="match status" value="1"/>
</dbReference>
<dbReference type="InterPro" id="IPR001633">
    <property type="entry name" value="EAL_dom"/>
</dbReference>
<dbReference type="SUPFAM" id="SSF55073">
    <property type="entry name" value="Nucleotide cyclase"/>
    <property type="match status" value="1"/>
</dbReference>
<feature type="transmembrane region" description="Helical" evidence="1">
    <location>
        <begin position="110"/>
        <end position="128"/>
    </location>
</feature>
<evidence type="ECO:0000313" key="6">
    <source>
        <dbReference type="Proteomes" id="UP000578030"/>
    </source>
</evidence>
<dbReference type="InterPro" id="IPR035919">
    <property type="entry name" value="EAL_sf"/>
</dbReference>
<dbReference type="AlphaFoldDB" id="A0A7W4K8N4"/>
<dbReference type="PROSITE" id="PS50883">
    <property type="entry name" value="EAL"/>
    <property type="match status" value="1"/>
</dbReference>
<sequence length="685" mass="74324">MIHVHNLWLIFVAVLVCANGSWTSVSLFNRAIGAIGTRQTGWQVLTAISAGTTVWCTHFIAVIAFNPGVPVGIDPGMTMLSLILAMLGAGLGFAVAMIKSKWCMPITGGIGMGLAIAGMHYTGMQAYLAHDAVTWNPIQVIGSVILTMVLSAAALHFAVRRASGLDRLTASVLICLALVGLHFISVSALRIVPRPIAGPFVYPVLMQAMAIAVAIGAIGIFATILACNQIDETTRAEAYDKILQMALNDSLTRLPNRESFNQRLDREIAHAGKTGARIALVAIDLDRFKEINDLWGHAAGDEALRLIAEHMRATLHEDEFIARVGGDEFAAIYRIAGDDDLADFLSRITTTLNRPIRVENRDVLGGGSIGVAFYPDNGDSKQALINNADLAMYRAKKSTTQKVCLYDAGMDEAARARTVLTAELRAALEADQFELHYQVQTSVLTGKITGYEALLRWRHPERGMVLPSEFLPLAEESGLIARLGEWVLRTACNDATTWTPPYRVSVNLSPVQFAYPNLSTLLGDILEQTGLDPARLELELTESTIVADKARALMIVRQIKALGVTIALDDFGTGYSSLDTLRSFPFDRIKLDRSFMQDFEFNPQVKAIVRAVLALGKSLNIPVLAEGIETPGQLLLLGEEGCDHAQGFFLGRPAALRDIVSSGQIIRAIPFGNTVKMDLRHVVVG</sequence>
<dbReference type="GO" id="GO:0016020">
    <property type="term" value="C:membrane"/>
    <property type="evidence" value="ECO:0007669"/>
    <property type="project" value="UniProtKB-UniRule"/>
</dbReference>
<feature type="transmembrane region" description="Helical" evidence="1">
    <location>
        <begin position="40"/>
        <end position="65"/>
    </location>
</feature>
<feature type="transmembrane region" description="Helical" evidence="1">
    <location>
        <begin position="77"/>
        <end position="98"/>
    </location>
</feature>
<organism evidence="5 6">
    <name type="scientific">Gluconacetobacter tumulisoli</name>
    <dbReference type="NCBI Taxonomy" id="1286189"/>
    <lineage>
        <taxon>Bacteria</taxon>
        <taxon>Pseudomonadati</taxon>
        <taxon>Pseudomonadota</taxon>
        <taxon>Alphaproteobacteria</taxon>
        <taxon>Acetobacterales</taxon>
        <taxon>Acetobacteraceae</taxon>
        <taxon>Gluconacetobacter</taxon>
    </lineage>
</organism>
<dbReference type="RefSeq" id="WP_182959558.1">
    <property type="nucleotide sequence ID" value="NZ_JABEQM010000009.1"/>
</dbReference>
<evidence type="ECO:0000259" key="2">
    <source>
        <dbReference type="PROSITE" id="PS50883"/>
    </source>
</evidence>
<dbReference type="NCBIfam" id="TIGR00254">
    <property type="entry name" value="GGDEF"/>
    <property type="match status" value="1"/>
</dbReference>
<name>A0A7W4K8N4_9PROT</name>
<dbReference type="CDD" id="cd01948">
    <property type="entry name" value="EAL"/>
    <property type="match status" value="1"/>
</dbReference>
<dbReference type="SMART" id="SM00267">
    <property type="entry name" value="GGDEF"/>
    <property type="match status" value="1"/>
</dbReference>
<dbReference type="PROSITE" id="PS50924">
    <property type="entry name" value="MHYT"/>
    <property type="match status" value="1"/>
</dbReference>
<evidence type="ECO:0000259" key="4">
    <source>
        <dbReference type="PROSITE" id="PS50924"/>
    </source>
</evidence>
<evidence type="ECO:0000259" key="3">
    <source>
        <dbReference type="PROSITE" id="PS50887"/>
    </source>
</evidence>
<feature type="domain" description="MHYT" evidence="4">
    <location>
        <begin position="5"/>
        <end position="192"/>
    </location>
</feature>
<dbReference type="InterPro" id="IPR052155">
    <property type="entry name" value="Biofilm_reg_signaling"/>
</dbReference>
<evidence type="ECO:0000313" key="5">
    <source>
        <dbReference type="EMBL" id="MBB2202366.1"/>
    </source>
</evidence>
<dbReference type="SMART" id="SM00052">
    <property type="entry name" value="EAL"/>
    <property type="match status" value="1"/>
</dbReference>